<evidence type="ECO:0000313" key="2">
    <source>
        <dbReference type="Proteomes" id="UP000265520"/>
    </source>
</evidence>
<name>A0A392PHR7_9FABA</name>
<organism evidence="1 2">
    <name type="scientific">Trifolium medium</name>
    <dbReference type="NCBI Taxonomy" id="97028"/>
    <lineage>
        <taxon>Eukaryota</taxon>
        <taxon>Viridiplantae</taxon>
        <taxon>Streptophyta</taxon>
        <taxon>Embryophyta</taxon>
        <taxon>Tracheophyta</taxon>
        <taxon>Spermatophyta</taxon>
        <taxon>Magnoliopsida</taxon>
        <taxon>eudicotyledons</taxon>
        <taxon>Gunneridae</taxon>
        <taxon>Pentapetalae</taxon>
        <taxon>rosids</taxon>
        <taxon>fabids</taxon>
        <taxon>Fabales</taxon>
        <taxon>Fabaceae</taxon>
        <taxon>Papilionoideae</taxon>
        <taxon>50 kb inversion clade</taxon>
        <taxon>NPAAA clade</taxon>
        <taxon>Hologalegina</taxon>
        <taxon>IRL clade</taxon>
        <taxon>Trifolieae</taxon>
        <taxon>Trifolium</taxon>
    </lineage>
</organism>
<evidence type="ECO:0000313" key="1">
    <source>
        <dbReference type="EMBL" id="MCI11608.1"/>
    </source>
</evidence>
<comment type="caution">
    <text evidence="1">The sequence shown here is derived from an EMBL/GenBank/DDBJ whole genome shotgun (WGS) entry which is preliminary data.</text>
</comment>
<sequence>MVPATAVVRGDGSETTATGIFLHLFIDSVSVSFCFFNESGSDGVDFVVLMVVVEDLKF</sequence>
<reference evidence="1 2" key="1">
    <citation type="journal article" date="2018" name="Front. Plant Sci.">
        <title>Red Clover (Trifolium pratense) and Zigzag Clover (T. medium) - A Picture of Genomic Similarities and Differences.</title>
        <authorList>
            <person name="Dluhosova J."/>
            <person name="Istvanek J."/>
            <person name="Nedelnik J."/>
            <person name="Repkova J."/>
        </authorList>
    </citation>
    <scope>NUCLEOTIDE SEQUENCE [LARGE SCALE GENOMIC DNA]</scope>
    <source>
        <strain evidence="2">cv. 10/8</strain>
        <tissue evidence="1">Leaf</tissue>
    </source>
</reference>
<dbReference type="EMBL" id="LXQA010080804">
    <property type="protein sequence ID" value="MCI11608.1"/>
    <property type="molecule type" value="Genomic_DNA"/>
</dbReference>
<keyword evidence="2" id="KW-1185">Reference proteome</keyword>
<dbReference type="AlphaFoldDB" id="A0A392PHR7"/>
<protein>
    <submittedName>
        <fullName evidence="1">Uncharacterized protein</fullName>
    </submittedName>
</protein>
<proteinExistence type="predicted"/>
<accession>A0A392PHR7</accession>
<dbReference type="Proteomes" id="UP000265520">
    <property type="component" value="Unassembled WGS sequence"/>
</dbReference>